<evidence type="ECO:0000256" key="5">
    <source>
        <dbReference type="SAM" id="Phobius"/>
    </source>
</evidence>
<dbReference type="AlphaFoldDB" id="A0A316AAX1"/>
<proteinExistence type="predicted"/>
<reference evidence="6 7" key="1">
    <citation type="submission" date="2018-03" db="EMBL/GenBank/DDBJ databases">
        <title>Genomic Encyclopedia of Archaeal and Bacterial Type Strains, Phase II (KMG-II): from individual species to whole genera.</title>
        <authorList>
            <person name="Goeker M."/>
        </authorList>
    </citation>
    <scope>NUCLEOTIDE SEQUENCE [LARGE SCALE GENOMIC DNA]</scope>
    <source>
        <strain evidence="6 7">DSM 44889</strain>
    </source>
</reference>
<dbReference type="InterPro" id="IPR043504">
    <property type="entry name" value="Peptidase_S1_PA_chymotrypsin"/>
</dbReference>
<dbReference type="EMBL" id="QGDQ01000005">
    <property type="protein sequence ID" value="PWJ54925.1"/>
    <property type="molecule type" value="Genomic_DNA"/>
</dbReference>
<dbReference type="PANTHER" id="PTHR43019">
    <property type="entry name" value="SERINE ENDOPROTEASE DEGS"/>
    <property type="match status" value="1"/>
</dbReference>
<protein>
    <submittedName>
        <fullName evidence="6">Colicin V production protein</fullName>
    </submittedName>
</protein>
<evidence type="ECO:0000256" key="4">
    <source>
        <dbReference type="ARBA" id="ARBA00023136"/>
    </source>
</evidence>
<evidence type="ECO:0000256" key="2">
    <source>
        <dbReference type="ARBA" id="ARBA00022692"/>
    </source>
</evidence>
<evidence type="ECO:0000313" key="7">
    <source>
        <dbReference type="Proteomes" id="UP000245469"/>
    </source>
</evidence>
<dbReference type="Gene3D" id="2.40.10.10">
    <property type="entry name" value="Trypsin-like serine proteases"/>
    <property type="match status" value="2"/>
</dbReference>
<dbReference type="RefSeq" id="WP_170131337.1">
    <property type="nucleotide sequence ID" value="NZ_QGDQ01000005.1"/>
</dbReference>
<feature type="transmembrane region" description="Helical" evidence="5">
    <location>
        <begin position="6"/>
        <end position="26"/>
    </location>
</feature>
<dbReference type="InterPro" id="IPR009003">
    <property type="entry name" value="Peptidase_S1_PA"/>
</dbReference>
<evidence type="ECO:0000256" key="3">
    <source>
        <dbReference type="ARBA" id="ARBA00022989"/>
    </source>
</evidence>
<dbReference type="GO" id="GO:0009403">
    <property type="term" value="P:toxin biosynthetic process"/>
    <property type="evidence" value="ECO:0007669"/>
    <property type="project" value="InterPro"/>
</dbReference>
<feature type="transmembrane region" description="Helical" evidence="5">
    <location>
        <begin position="38"/>
        <end position="60"/>
    </location>
</feature>
<gene>
    <name evidence="6" type="ORF">BXY45_105134</name>
</gene>
<dbReference type="SUPFAM" id="SSF50494">
    <property type="entry name" value="Trypsin-like serine proteases"/>
    <property type="match status" value="1"/>
</dbReference>
<dbReference type="InterPro" id="IPR003825">
    <property type="entry name" value="Colicin-V_CvpA"/>
</dbReference>
<accession>A0A316AAX1</accession>
<dbReference type="PRINTS" id="PR00834">
    <property type="entry name" value="PROTEASES2C"/>
</dbReference>
<organism evidence="6 7">
    <name type="scientific">Quadrisphaera granulorum</name>
    <dbReference type="NCBI Taxonomy" id="317664"/>
    <lineage>
        <taxon>Bacteria</taxon>
        <taxon>Bacillati</taxon>
        <taxon>Actinomycetota</taxon>
        <taxon>Actinomycetes</taxon>
        <taxon>Kineosporiales</taxon>
        <taxon>Kineosporiaceae</taxon>
        <taxon>Quadrisphaera</taxon>
    </lineage>
</organism>
<keyword evidence="4 5" id="KW-0472">Membrane</keyword>
<dbReference type="PANTHER" id="PTHR43019:SF23">
    <property type="entry name" value="PROTEASE DO-LIKE 5, CHLOROPLASTIC"/>
    <property type="match status" value="1"/>
</dbReference>
<keyword evidence="7" id="KW-1185">Reference proteome</keyword>
<dbReference type="Pfam" id="PF13365">
    <property type="entry name" value="Trypsin_2"/>
    <property type="match status" value="1"/>
</dbReference>
<evidence type="ECO:0000256" key="1">
    <source>
        <dbReference type="ARBA" id="ARBA00004141"/>
    </source>
</evidence>
<comment type="caution">
    <text evidence="6">The sequence shown here is derived from an EMBL/GenBank/DDBJ whole genome shotgun (WGS) entry which is preliminary data.</text>
</comment>
<dbReference type="Pfam" id="PF02674">
    <property type="entry name" value="Colicin_V"/>
    <property type="match status" value="1"/>
</dbReference>
<dbReference type="GO" id="GO:0006508">
    <property type="term" value="P:proteolysis"/>
    <property type="evidence" value="ECO:0007669"/>
    <property type="project" value="InterPro"/>
</dbReference>
<keyword evidence="2 5" id="KW-0812">Transmembrane</keyword>
<comment type="subcellular location">
    <subcellularLocation>
        <location evidence="1">Membrane</location>
        <topology evidence="1">Multi-pass membrane protein</topology>
    </subcellularLocation>
</comment>
<evidence type="ECO:0000313" key="6">
    <source>
        <dbReference type="EMBL" id="PWJ54925.1"/>
    </source>
</evidence>
<keyword evidence="3 5" id="KW-1133">Transmembrane helix</keyword>
<dbReference type="GO" id="GO:0016020">
    <property type="term" value="C:membrane"/>
    <property type="evidence" value="ECO:0007669"/>
    <property type="project" value="UniProtKB-SubCell"/>
</dbReference>
<sequence length="418" mass="41020">MTPWAWQVLLDVAVVVLVVAAVILGARAGWRSGASRSVLSLAGLVAGAVVGLALSAWWVSEQLSPLVHLVLVAACVVGGALVGSALGGAAGDLLGRGLARLHLGLLDRTAGAGVRAVVAVVVCSLMAGLVTAFAPPSSAVARSSVVADLADVVPQARSLSGVVPPARSVLDDVRGVLPAGAGDDLFAVVPATSSAAVAPSEAVVRRVGEGAAASVVKVVAPTCRADQLAEGTGFWVAASSEQPFVVTNAHVVGSATRVVVEGERGREDARVVVDDRDADIAVLAVSGRSGPALSLASGTAANGTPAVVLGHPLGGPLTATSAVVVQRLPEVVEADGTDVLPGSREAFRLDADVQHGNSGSPLLDTSGTVIGVVNAAGLTGQGTGYALTLGPLRTDLATAAASAGSMTTTTIGGASSGC</sequence>
<dbReference type="GO" id="GO:0004252">
    <property type="term" value="F:serine-type endopeptidase activity"/>
    <property type="evidence" value="ECO:0007669"/>
    <property type="project" value="InterPro"/>
</dbReference>
<name>A0A316AAX1_9ACTN</name>
<feature type="transmembrane region" description="Helical" evidence="5">
    <location>
        <begin position="66"/>
        <end position="91"/>
    </location>
</feature>
<dbReference type="Proteomes" id="UP000245469">
    <property type="component" value="Unassembled WGS sequence"/>
</dbReference>
<feature type="transmembrane region" description="Helical" evidence="5">
    <location>
        <begin position="112"/>
        <end position="134"/>
    </location>
</feature>
<dbReference type="InterPro" id="IPR001940">
    <property type="entry name" value="Peptidase_S1C"/>
</dbReference>